<dbReference type="PANTHER" id="PTHR42085:SF1">
    <property type="entry name" value="F-BOX DOMAIN-CONTAINING PROTEIN"/>
    <property type="match status" value="1"/>
</dbReference>
<feature type="region of interest" description="Disordered" evidence="1">
    <location>
        <begin position="1"/>
        <end position="38"/>
    </location>
</feature>
<evidence type="ECO:0000256" key="1">
    <source>
        <dbReference type="SAM" id="MobiDB-lite"/>
    </source>
</evidence>
<keyword evidence="3" id="KW-1185">Reference proteome</keyword>
<evidence type="ECO:0000313" key="2">
    <source>
        <dbReference type="EMBL" id="WPA97281.1"/>
    </source>
</evidence>
<sequence length="225" mass="25875">MALKRSADGSSSPNKRQKGKDAEPIPTSAATCAAPETTTEKQIAHNATDTNSAVVQKKEKASLLGLPPELRNKIYEYVVLEKERIKILPSLKLPGLLATCRQTRREAKMMWKRQNGFTFIIRNCDVKGLYKFQKVFDKGFHIQYQLAKEPHWLNLLRWCRWIYMTKQTPTNMSLRRPCTFQSFVWAIIRQAQTSKAATWTELMADLNRWRPVAGGLDPAWLIEHS</sequence>
<proteinExistence type="predicted"/>
<gene>
    <name evidence="2" type="ORF">RHO25_001890</name>
</gene>
<reference evidence="2 3" key="1">
    <citation type="submission" date="2023-09" db="EMBL/GenBank/DDBJ databases">
        <title>Complete-Gapless Cercospora beticola genome.</title>
        <authorList>
            <person name="Wyatt N.A."/>
            <person name="Spanner R.E."/>
            <person name="Bolton M.D."/>
        </authorList>
    </citation>
    <scope>NUCLEOTIDE SEQUENCE [LARGE SCALE GENOMIC DNA]</scope>
    <source>
        <strain evidence="2">Cb09-40</strain>
    </source>
</reference>
<dbReference type="EMBL" id="CP134184">
    <property type="protein sequence ID" value="WPA97281.1"/>
    <property type="molecule type" value="Genomic_DNA"/>
</dbReference>
<dbReference type="PANTHER" id="PTHR42085">
    <property type="entry name" value="F-BOX DOMAIN-CONTAINING PROTEIN"/>
    <property type="match status" value="1"/>
</dbReference>
<evidence type="ECO:0008006" key="4">
    <source>
        <dbReference type="Google" id="ProtNLM"/>
    </source>
</evidence>
<name>A0ABZ0NCM0_CERBT</name>
<dbReference type="InterPro" id="IPR038883">
    <property type="entry name" value="AN11006-like"/>
</dbReference>
<protein>
    <recommendedName>
        <fullName evidence="4">F-box domain-containing protein</fullName>
    </recommendedName>
</protein>
<dbReference type="GeneID" id="90643766"/>
<evidence type="ECO:0000313" key="3">
    <source>
        <dbReference type="Proteomes" id="UP001302367"/>
    </source>
</evidence>
<dbReference type="RefSeq" id="XP_065458220.1">
    <property type="nucleotide sequence ID" value="XM_065602148.1"/>
</dbReference>
<dbReference type="Proteomes" id="UP001302367">
    <property type="component" value="Chromosome 1"/>
</dbReference>
<feature type="compositionally biased region" description="Low complexity" evidence="1">
    <location>
        <begin position="26"/>
        <end position="37"/>
    </location>
</feature>
<organism evidence="2 3">
    <name type="scientific">Cercospora beticola</name>
    <name type="common">Sugarbeet leaf spot fungus</name>
    <dbReference type="NCBI Taxonomy" id="122368"/>
    <lineage>
        <taxon>Eukaryota</taxon>
        <taxon>Fungi</taxon>
        <taxon>Dikarya</taxon>
        <taxon>Ascomycota</taxon>
        <taxon>Pezizomycotina</taxon>
        <taxon>Dothideomycetes</taxon>
        <taxon>Dothideomycetidae</taxon>
        <taxon>Mycosphaerellales</taxon>
        <taxon>Mycosphaerellaceae</taxon>
        <taxon>Cercospora</taxon>
    </lineage>
</organism>
<accession>A0ABZ0NCM0</accession>